<accession>A0AAD4LCP0</accession>
<organism evidence="1 2">
    <name type="scientific">Lactarius akahatsu</name>
    <dbReference type="NCBI Taxonomy" id="416441"/>
    <lineage>
        <taxon>Eukaryota</taxon>
        <taxon>Fungi</taxon>
        <taxon>Dikarya</taxon>
        <taxon>Basidiomycota</taxon>
        <taxon>Agaricomycotina</taxon>
        <taxon>Agaricomycetes</taxon>
        <taxon>Russulales</taxon>
        <taxon>Russulaceae</taxon>
        <taxon>Lactarius</taxon>
    </lineage>
</organism>
<dbReference type="EMBL" id="JAKELL010000040">
    <property type="protein sequence ID" value="KAH8988829.1"/>
    <property type="molecule type" value="Genomic_DNA"/>
</dbReference>
<comment type="caution">
    <text evidence="1">The sequence shown here is derived from an EMBL/GenBank/DDBJ whole genome shotgun (WGS) entry which is preliminary data.</text>
</comment>
<dbReference type="Proteomes" id="UP001201163">
    <property type="component" value="Unassembled WGS sequence"/>
</dbReference>
<dbReference type="AlphaFoldDB" id="A0AAD4LCP0"/>
<gene>
    <name evidence="1" type="ORF">EDB92DRAFT_1870196</name>
</gene>
<proteinExistence type="predicted"/>
<keyword evidence="2" id="KW-1185">Reference proteome</keyword>
<protein>
    <submittedName>
        <fullName evidence="1">Uncharacterized protein</fullName>
    </submittedName>
</protein>
<evidence type="ECO:0000313" key="2">
    <source>
        <dbReference type="Proteomes" id="UP001201163"/>
    </source>
</evidence>
<evidence type="ECO:0000313" key="1">
    <source>
        <dbReference type="EMBL" id="KAH8988829.1"/>
    </source>
</evidence>
<name>A0AAD4LCP0_9AGAM</name>
<reference evidence="1" key="1">
    <citation type="submission" date="2022-01" db="EMBL/GenBank/DDBJ databases">
        <title>Comparative genomics reveals a dynamic genome evolution in the ectomycorrhizal milk-cap (Lactarius) mushrooms.</title>
        <authorList>
            <consortium name="DOE Joint Genome Institute"/>
            <person name="Lebreton A."/>
            <person name="Tang N."/>
            <person name="Kuo A."/>
            <person name="LaButti K."/>
            <person name="Drula E."/>
            <person name="Barry K."/>
            <person name="Clum A."/>
            <person name="Lipzen A."/>
            <person name="Mousain D."/>
            <person name="Ng V."/>
            <person name="Wang R."/>
            <person name="Wang X."/>
            <person name="Dai Y."/>
            <person name="Henrissat B."/>
            <person name="Grigoriev I.V."/>
            <person name="Guerin-Laguette A."/>
            <person name="Yu F."/>
            <person name="Martin F.M."/>
        </authorList>
    </citation>
    <scope>NUCLEOTIDE SEQUENCE</scope>
    <source>
        <strain evidence="1">QP</strain>
    </source>
</reference>
<sequence>MSQISVSPDHPEKPFPLLRFSKEDKGVEELSPEQTIDQIWPEPPPTHQIHVFVKFISFLPKVATIRIILEAAHLVHYGSWGKDLKDLLCNVPGHGNLQYLPRAQTDSLGLKHLLCPEVLLVNKEYKAAYESLKPYVNDLWCGGVVVSTQPGIRKSCFLLYLLLHLLNEMKPVALQVGSRFMLFQDTGASLHDATDMEGYIIPKGTWALTDSRPGFEMPCPSFLNASMSGRASIIQTTAPLEDGELLRSWRGKCSVTFHSLEVEAMSSDKLVALRRKLNLDPKILATDKKALLRLLS</sequence>